<dbReference type="OrthoDB" id="3474154at2"/>
<name>A0A1M5KDQ4_9ACTN</name>
<dbReference type="RefSeq" id="WP_073389849.1">
    <property type="nucleotide sequence ID" value="NZ_FQVU01000003.1"/>
</dbReference>
<protein>
    <submittedName>
        <fullName evidence="2">Uncharacterized protein</fullName>
    </submittedName>
</protein>
<evidence type="ECO:0000313" key="3">
    <source>
        <dbReference type="Proteomes" id="UP000186132"/>
    </source>
</evidence>
<dbReference type="STRING" id="1206085.SAMN05443575_2120"/>
<organism evidence="2 3">
    <name type="scientific">Jatrophihabitans endophyticus</name>
    <dbReference type="NCBI Taxonomy" id="1206085"/>
    <lineage>
        <taxon>Bacteria</taxon>
        <taxon>Bacillati</taxon>
        <taxon>Actinomycetota</taxon>
        <taxon>Actinomycetes</taxon>
        <taxon>Jatrophihabitantales</taxon>
        <taxon>Jatrophihabitantaceae</taxon>
        <taxon>Jatrophihabitans</taxon>
    </lineage>
</organism>
<feature type="compositionally biased region" description="Polar residues" evidence="1">
    <location>
        <begin position="367"/>
        <end position="379"/>
    </location>
</feature>
<dbReference type="Proteomes" id="UP000186132">
    <property type="component" value="Unassembled WGS sequence"/>
</dbReference>
<accession>A0A1M5KDQ4</accession>
<feature type="region of interest" description="Disordered" evidence="1">
    <location>
        <begin position="303"/>
        <end position="379"/>
    </location>
</feature>
<evidence type="ECO:0000313" key="2">
    <source>
        <dbReference type="EMBL" id="SHG50730.1"/>
    </source>
</evidence>
<dbReference type="AlphaFoldDB" id="A0A1M5KDQ4"/>
<dbReference type="EMBL" id="FQVU01000003">
    <property type="protein sequence ID" value="SHG50730.1"/>
    <property type="molecule type" value="Genomic_DNA"/>
</dbReference>
<sequence>MGAAGYVADTIVDRAVQAAGLMLIPADVFPPVWGINLLMPVGKGGPGTIAEGAASWLDGAEALGRARAQVDSLCASLGRDAWDGADRELFDVRAREFSAQLDTASTFAEVVGATLAGLAVPLGAYGGVCLGIGGVLLSEALAFEAAVASVVGNLGPSEAAYAAGCATAATCLAVLGGVVAGYAALLQTAAAVLGVGSLVDVHEQAEHGDTSALSTYGKAQVDGLGEVGKNLEGFAAGVATDAIASKLPGTGNAYVDNLVGGEFSSRLGDVNSAVVDGVSGEGPGQVLKDLSGYGDEIDAVEDLFDGDQPPPNDHDDVHYDLPPTPPTSPPNPVQPLPPATDDGPGIVPIPPADEDDYQVIPVGSDINDGSSGAGSEQQA</sequence>
<gene>
    <name evidence="2" type="ORF">SAMN05443575_2120</name>
</gene>
<reference evidence="2 3" key="1">
    <citation type="submission" date="2016-11" db="EMBL/GenBank/DDBJ databases">
        <authorList>
            <person name="Jaros S."/>
            <person name="Januszkiewicz K."/>
            <person name="Wedrychowicz H."/>
        </authorList>
    </citation>
    <scope>NUCLEOTIDE SEQUENCE [LARGE SCALE GENOMIC DNA]</scope>
    <source>
        <strain evidence="2 3">DSM 45627</strain>
    </source>
</reference>
<keyword evidence="3" id="KW-1185">Reference proteome</keyword>
<proteinExistence type="predicted"/>
<evidence type="ECO:0000256" key="1">
    <source>
        <dbReference type="SAM" id="MobiDB-lite"/>
    </source>
</evidence>
<feature type="compositionally biased region" description="Pro residues" evidence="1">
    <location>
        <begin position="322"/>
        <end position="338"/>
    </location>
</feature>